<dbReference type="EMBL" id="CM003102">
    <property type="protein sequence ID" value="KUI69932.1"/>
    <property type="molecule type" value="Genomic_DNA"/>
</dbReference>
<evidence type="ECO:0000313" key="1">
    <source>
        <dbReference type="EMBL" id="KUI69932.1"/>
    </source>
</evidence>
<accession>A0A194W0Y5</accession>
<sequence>MSRLCLGPKSVSRQSKSKQSLFYPLRVHHIFKDIYIIHIYNSFSMSYFNLPPEYDAHSFPVGQEAASQGSPSEHSPDAKKRYWTTNNQQQGQCPRMRDLDIFRHMISTEDQVMLLAKLRLLYFNVYPCPVPTPLIPDLEMLTRRCLIWITNDEPVTQDTSIIALLTSKHFAVALQGYIDPTITSTLQHFLLSTSLTYTSWRDRNPPSQRLSVRDLQRLSHLTGSALLHKLDGLLDPETFTRSSKPILQALFLVLFGTMLGITYSTSAGSGPPEIRTDLLSKVLRESPTLWMAMRERLCQLLANSLITLANMINLQFDKEAVKNNILEGCLMGRWNRTGRWVWADAVLPPWQQRWSTEGANRPGGIFFPTPQPAMVPCPEVLSPLLPNMDGSDGRKRRSMIVVGPSRDGQQIYARMRTHTGSDGPSLFI</sequence>
<name>A0A194W0Y5_CYTMA</name>
<gene>
    <name evidence="1" type="ORF">VM1G_11630</name>
</gene>
<dbReference type="OrthoDB" id="5426982at2759"/>
<organism evidence="1 2">
    <name type="scientific">Cytospora mali</name>
    <name type="common">Apple Valsa canker fungus</name>
    <name type="synonym">Valsa mali</name>
    <dbReference type="NCBI Taxonomy" id="578113"/>
    <lineage>
        <taxon>Eukaryota</taxon>
        <taxon>Fungi</taxon>
        <taxon>Dikarya</taxon>
        <taxon>Ascomycota</taxon>
        <taxon>Pezizomycotina</taxon>
        <taxon>Sordariomycetes</taxon>
        <taxon>Sordariomycetidae</taxon>
        <taxon>Diaporthales</taxon>
        <taxon>Cytosporaceae</taxon>
        <taxon>Cytospora</taxon>
    </lineage>
</organism>
<proteinExistence type="predicted"/>
<protein>
    <submittedName>
        <fullName evidence="1">Uncharacterized protein</fullName>
    </submittedName>
</protein>
<dbReference type="AlphaFoldDB" id="A0A194W0Y5"/>
<dbReference type="Proteomes" id="UP000078559">
    <property type="component" value="Chromosome 5"/>
</dbReference>
<reference evidence="1" key="1">
    <citation type="submission" date="2014-12" db="EMBL/GenBank/DDBJ databases">
        <title>Genome Sequence of Valsa Canker Pathogens Uncovers a Specific Adaption of Colonization on Woody Bark.</title>
        <authorList>
            <person name="Yin Z."/>
            <person name="Liu H."/>
            <person name="Gao X."/>
            <person name="Li Z."/>
            <person name="Song N."/>
            <person name="Ke X."/>
            <person name="Dai Q."/>
            <person name="Wu Y."/>
            <person name="Sun Y."/>
            <person name="Xu J.-R."/>
            <person name="Kang Z.K."/>
            <person name="Wang L."/>
            <person name="Huang L."/>
        </authorList>
    </citation>
    <scope>NUCLEOTIDE SEQUENCE [LARGE SCALE GENOMIC DNA]</scope>
    <source>
        <strain evidence="1">03-8</strain>
    </source>
</reference>
<evidence type="ECO:0000313" key="2">
    <source>
        <dbReference type="Proteomes" id="UP000078559"/>
    </source>
</evidence>
<keyword evidence="2" id="KW-1185">Reference proteome</keyword>